<dbReference type="AlphaFoldDB" id="A0A2R4ME20"/>
<dbReference type="KEGG" id="mmyr:MXMO3_01752"/>
<reference evidence="1 2" key="1">
    <citation type="submission" date="2017-05" db="EMBL/GenBank/DDBJ databases">
        <title>Genome Analysis of Maritalea myrionectae HL2708#5.</title>
        <authorList>
            <consortium name="Cotde Inc.-PKNU"/>
            <person name="Jang D."/>
            <person name="Oh H.-M."/>
        </authorList>
    </citation>
    <scope>NUCLEOTIDE SEQUENCE [LARGE SCALE GENOMIC DNA]</scope>
    <source>
        <strain evidence="1 2">HL2708#5</strain>
    </source>
</reference>
<protein>
    <submittedName>
        <fullName evidence="1">Uncharacterized protein</fullName>
    </submittedName>
</protein>
<sequence length="76" mass="8789">MAIARRNPRPWQNLKPGDEFTFIRDEPIIDKGEPVNIGDIFPRQFDDDGPRYAFRVFDISGATYQCIYLGQILEAL</sequence>
<name>A0A2R4ME20_9HYPH</name>
<evidence type="ECO:0000313" key="2">
    <source>
        <dbReference type="Proteomes" id="UP000258927"/>
    </source>
</evidence>
<accession>A0A2R4ME20</accession>
<evidence type="ECO:0000313" key="1">
    <source>
        <dbReference type="EMBL" id="AVX04277.1"/>
    </source>
</evidence>
<dbReference type="Proteomes" id="UP000258927">
    <property type="component" value="Chromosome"/>
</dbReference>
<gene>
    <name evidence="1" type="ORF">MXMO3_01752</name>
</gene>
<dbReference type="RefSeq" id="WP_117395613.1">
    <property type="nucleotide sequence ID" value="NZ_CP021330.1"/>
</dbReference>
<dbReference type="EMBL" id="CP021330">
    <property type="protein sequence ID" value="AVX04277.1"/>
    <property type="molecule type" value="Genomic_DNA"/>
</dbReference>
<proteinExistence type="predicted"/>
<organism evidence="1 2">
    <name type="scientific">Maritalea myrionectae</name>
    <dbReference type="NCBI Taxonomy" id="454601"/>
    <lineage>
        <taxon>Bacteria</taxon>
        <taxon>Pseudomonadati</taxon>
        <taxon>Pseudomonadota</taxon>
        <taxon>Alphaproteobacteria</taxon>
        <taxon>Hyphomicrobiales</taxon>
        <taxon>Devosiaceae</taxon>
        <taxon>Maritalea</taxon>
    </lineage>
</organism>
<keyword evidence="2" id="KW-1185">Reference proteome</keyword>